<dbReference type="InterPro" id="IPR015946">
    <property type="entry name" value="KH_dom-like_a/b"/>
</dbReference>
<sequence length="135" mass="14354">MSIQIQRKPGAPLAQTIHIGEHQLCADVSAAEGGGDEGPSPHDLYDAALGACKALTVLWFAKKRNIAVDDVHTEVSHDSSQERNGVYKLSTRLVISGSFSDAELAQLSAVADKCPVHKLMTSVTTEITTTVERAA</sequence>
<protein>
    <submittedName>
        <fullName evidence="1">Osmotically inducible protein OsmC</fullName>
    </submittedName>
</protein>
<keyword evidence="2" id="KW-1185">Reference proteome</keyword>
<organism evidence="1 2">
    <name type="scientific">Rhodoferax fermentans</name>
    <dbReference type="NCBI Taxonomy" id="28066"/>
    <lineage>
        <taxon>Bacteria</taxon>
        <taxon>Pseudomonadati</taxon>
        <taxon>Pseudomonadota</taxon>
        <taxon>Betaproteobacteria</taxon>
        <taxon>Burkholderiales</taxon>
        <taxon>Comamonadaceae</taxon>
        <taxon>Rhodoferax</taxon>
    </lineage>
</organism>
<dbReference type="SUPFAM" id="SSF82784">
    <property type="entry name" value="OsmC-like"/>
    <property type="match status" value="1"/>
</dbReference>
<proteinExistence type="predicted"/>
<comment type="caution">
    <text evidence="1">The sequence shown here is derived from an EMBL/GenBank/DDBJ whole genome shotgun (WGS) entry which is preliminary data.</text>
</comment>
<evidence type="ECO:0000313" key="1">
    <source>
        <dbReference type="EMBL" id="OOV06963.1"/>
    </source>
</evidence>
<dbReference type="AlphaFoldDB" id="A0A1T1ASI9"/>
<dbReference type="InterPro" id="IPR003718">
    <property type="entry name" value="OsmC/Ohr_fam"/>
</dbReference>
<dbReference type="InterPro" id="IPR036102">
    <property type="entry name" value="OsmC/Ohrsf"/>
</dbReference>
<dbReference type="Gene3D" id="3.30.300.20">
    <property type="match status" value="1"/>
</dbReference>
<dbReference type="Pfam" id="PF02566">
    <property type="entry name" value="OsmC"/>
    <property type="match status" value="1"/>
</dbReference>
<dbReference type="Proteomes" id="UP000190750">
    <property type="component" value="Unassembled WGS sequence"/>
</dbReference>
<accession>A0A1T1ASI9</accession>
<dbReference type="PANTHER" id="PTHR39624:SF2">
    <property type="entry name" value="OSMC-LIKE PROTEIN"/>
    <property type="match status" value="1"/>
</dbReference>
<name>A0A1T1ASI9_RHOFE</name>
<dbReference type="PANTHER" id="PTHR39624">
    <property type="entry name" value="PROTEIN INVOLVED IN RIMO-MEDIATED BETA-METHYLTHIOLATION OF RIBOSOMAL PROTEIN S12 YCAO"/>
    <property type="match status" value="1"/>
</dbReference>
<dbReference type="RefSeq" id="WP_078364791.1">
    <property type="nucleotide sequence ID" value="NZ_MTJN01000002.1"/>
</dbReference>
<gene>
    <name evidence="1" type="ORF">RF819_09710</name>
</gene>
<reference evidence="1 2" key="1">
    <citation type="submission" date="2017-01" db="EMBL/GenBank/DDBJ databases">
        <title>Genome sequencing of Rhodoferax fermentans JCM 7819.</title>
        <authorList>
            <person name="Kim Y.J."/>
            <person name="Farh M.E.-A."/>
            <person name="Yang D.-C."/>
        </authorList>
    </citation>
    <scope>NUCLEOTIDE SEQUENCE [LARGE SCALE GENOMIC DNA]</scope>
    <source>
        <strain evidence="1 2">JCM 7819</strain>
    </source>
</reference>
<dbReference type="EMBL" id="MTJN01000002">
    <property type="protein sequence ID" value="OOV06963.1"/>
    <property type="molecule type" value="Genomic_DNA"/>
</dbReference>
<evidence type="ECO:0000313" key="2">
    <source>
        <dbReference type="Proteomes" id="UP000190750"/>
    </source>
</evidence>
<dbReference type="OrthoDB" id="9789573at2"/>
<dbReference type="STRING" id="28066.RF819_09710"/>